<gene>
    <name evidence="2" type="ORF">EJB19_14875</name>
    <name evidence="1" type="ORF">UN65_09705</name>
</gene>
<evidence type="ECO:0000313" key="1">
    <source>
        <dbReference type="EMBL" id="AMO20566.1"/>
    </source>
</evidence>
<protein>
    <recommendedName>
        <fullName evidence="4">Lipoprotein</fullName>
    </recommendedName>
</protein>
<dbReference type="PROSITE" id="PS51257">
    <property type="entry name" value="PROKAR_LIPOPROTEIN"/>
    <property type="match status" value="1"/>
</dbReference>
<dbReference type="GeneID" id="60758552"/>
<accession>A0A2T4HEF0</accession>
<reference evidence="2" key="2">
    <citation type="submission" date="2018-12" db="EMBL/GenBank/DDBJ databases">
        <title>Draft genome sequence of Flaovobacterium columnare BGFS27 isolated from channel catfish in Alabama.</title>
        <authorList>
            <person name="Cai W."/>
            <person name="Arias C."/>
        </authorList>
    </citation>
    <scope>NUCLEOTIDE SEQUENCE [LARGE SCALE GENOMIC DNA]</scope>
    <source>
        <strain evidence="2">BGFS27</strain>
    </source>
</reference>
<reference evidence="1" key="3">
    <citation type="submission" date="2019-05" db="EMBL/GenBank/DDBJ databases">
        <title>Flavobacterium columnare strain B185, complete genome.</title>
        <authorList>
            <person name="Sundberg L.-R."/>
            <person name="Papponen P."/>
            <person name="Laanto E."/>
        </authorList>
    </citation>
    <scope>NUCLEOTIDE SEQUENCE</scope>
    <source>
        <strain evidence="1">B185</strain>
    </source>
</reference>
<dbReference type="RefSeq" id="WP_014165953.1">
    <property type="nucleotide sequence ID" value="NZ_CP010992.1"/>
</dbReference>
<dbReference type="OrthoDB" id="163809at2"/>
<reference evidence="3" key="1">
    <citation type="submission" date="2016-03" db="EMBL/GenBank/DDBJ databases">
        <title>Flavobacterium columnare strain B185, complete genome.</title>
        <authorList>
            <person name="Sundberg L.-R."/>
            <person name="Papponen P."/>
            <person name="Laanto E."/>
        </authorList>
    </citation>
    <scope>NUCLEOTIDE SEQUENCE [LARGE SCALE GENOMIC DNA]</scope>
    <source>
        <strain evidence="3">B185</strain>
    </source>
</reference>
<organism evidence="2">
    <name type="scientific">Flavobacterium columnare</name>
    <dbReference type="NCBI Taxonomy" id="996"/>
    <lineage>
        <taxon>Bacteria</taxon>
        <taxon>Pseudomonadati</taxon>
        <taxon>Bacteroidota</taxon>
        <taxon>Flavobacteriia</taxon>
        <taxon>Flavobacteriales</taxon>
        <taxon>Flavobacteriaceae</taxon>
        <taxon>Flavobacterium</taxon>
    </lineage>
</organism>
<dbReference type="EMBL" id="CP010992">
    <property type="protein sequence ID" value="AMO20566.1"/>
    <property type="molecule type" value="Genomic_DNA"/>
</dbReference>
<evidence type="ECO:0008006" key="4">
    <source>
        <dbReference type="Google" id="ProtNLM"/>
    </source>
</evidence>
<name>A0A2T4HEF0_9FLAO</name>
<evidence type="ECO:0000313" key="3">
    <source>
        <dbReference type="Proteomes" id="UP000304840"/>
    </source>
</evidence>
<proteinExistence type="predicted"/>
<dbReference type="AlphaFoldDB" id="A0A2T4HEF0"/>
<dbReference type="Proteomes" id="UP000304840">
    <property type="component" value="Chromosome"/>
</dbReference>
<dbReference type="EMBL" id="RWGX01000006">
    <property type="protein sequence ID" value="RVU86833.1"/>
    <property type="molecule type" value="Genomic_DNA"/>
</dbReference>
<reference evidence="1 3" key="4">
    <citation type="submission" date="2019-05" db="EMBL/GenBank/DDBJ databases">
        <authorList>
            <person name="Ravantti J.J."/>
        </authorList>
    </citation>
    <scope>NUCLEOTIDE SEQUENCE [LARGE SCALE GENOMIC DNA]</scope>
    <source>
        <strain evidence="1 3">B185</strain>
    </source>
</reference>
<sequence length="131" mass="15283">MKNTLNLLLFTIILISCSSNRSISQIDQKLDHTNGKEIVLQKVLNDSRCPEGVQCIWEGEVVIQVACYENGKIREEKQFTLRSNNQEEILEWFRLHLPKSEKTLQTVRVLPLKKRKEKQILPIEYSIVLGY</sequence>
<dbReference type="OMA" id="CIWAGEL"/>
<evidence type="ECO:0000313" key="2">
    <source>
        <dbReference type="EMBL" id="RVU86833.1"/>
    </source>
</evidence>